<evidence type="ECO:0000256" key="1">
    <source>
        <dbReference type="SAM" id="MobiDB-lite"/>
    </source>
</evidence>
<dbReference type="EMBL" id="JBBJCI010000018">
    <property type="protein sequence ID" value="KAK7254782.1"/>
    <property type="molecule type" value="Genomic_DNA"/>
</dbReference>
<proteinExistence type="predicted"/>
<protein>
    <submittedName>
        <fullName evidence="2">3',5'-cyclic-nucleotide phosphodiesterase</fullName>
    </submittedName>
</protein>
<feature type="compositionally biased region" description="Basic and acidic residues" evidence="1">
    <location>
        <begin position="216"/>
        <end position="229"/>
    </location>
</feature>
<keyword evidence="3" id="KW-1185">Reference proteome</keyword>
<gene>
    <name evidence="2" type="ORF">SO694_00131064</name>
</gene>
<feature type="region of interest" description="Disordered" evidence="1">
    <location>
        <begin position="32"/>
        <end position="56"/>
    </location>
</feature>
<name>A0ABR1GFZ5_AURAN</name>
<feature type="region of interest" description="Disordered" evidence="1">
    <location>
        <begin position="113"/>
        <end position="181"/>
    </location>
</feature>
<sequence length="245" mass="27181">MIVRSITGAAREKTDTMRAKLKDQEKIRKRAFATQQLLRRQKARTRPGPRRDAEDAREAIREAVNVAAYEKEEKFAKNFSAKKARVRGGQARRRVRLLWAEFYARIGAADDGSVGSTSFKDTHAAPAQRPAGADALARSPRGTPRQPSRTLAEHRRALAEQRRAAQPPPRTGVGNMGTFAPPRTGKVSKGALIAAHRGAYNADVSPSRFGGPLDILDCRDDQGSKRERNSQLQRLRSRPFSTRFG</sequence>
<feature type="compositionally biased region" description="Basic and acidic residues" evidence="1">
    <location>
        <begin position="151"/>
        <end position="163"/>
    </location>
</feature>
<evidence type="ECO:0000313" key="3">
    <source>
        <dbReference type="Proteomes" id="UP001363151"/>
    </source>
</evidence>
<evidence type="ECO:0000313" key="2">
    <source>
        <dbReference type="EMBL" id="KAK7254782.1"/>
    </source>
</evidence>
<dbReference type="Proteomes" id="UP001363151">
    <property type="component" value="Unassembled WGS sequence"/>
</dbReference>
<feature type="compositionally biased region" description="Basic residues" evidence="1">
    <location>
        <begin position="39"/>
        <end position="48"/>
    </location>
</feature>
<reference evidence="2 3" key="1">
    <citation type="submission" date="2024-03" db="EMBL/GenBank/DDBJ databases">
        <title>Aureococcus anophagefferens CCMP1851 and Kratosvirus quantuckense: Draft genome of a second virus-susceptible host strain in the model system.</title>
        <authorList>
            <person name="Chase E."/>
            <person name="Truchon A.R."/>
            <person name="Schepens W."/>
            <person name="Wilhelm S.W."/>
        </authorList>
    </citation>
    <scope>NUCLEOTIDE SEQUENCE [LARGE SCALE GENOMIC DNA]</scope>
    <source>
        <strain evidence="2 3">CCMP1851</strain>
    </source>
</reference>
<accession>A0ABR1GFZ5</accession>
<feature type="region of interest" description="Disordered" evidence="1">
    <location>
        <begin position="202"/>
        <end position="245"/>
    </location>
</feature>
<comment type="caution">
    <text evidence="2">The sequence shown here is derived from an EMBL/GenBank/DDBJ whole genome shotgun (WGS) entry which is preliminary data.</text>
</comment>
<organism evidence="2 3">
    <name type="scientific">Aureococcus anophagefferens</name>
    <name type="common">Harmful bloom alga</name>
    <dbReference type="NCBI Taxonomy" id="44056"/>
    <lineage>
        <taxon>Eukaryota</taxon>
        <taxon>Sar</taxon>
        <taxon>Stramenopiles</taxon>
        <taxon>Ochrophyta</taxon>
        <taxon>Pelagophyceae</taxon>
        <taxon>Pelagomonadales</taxon>
        <taxon>Pelagomonadaceae</taxon>
        <taxon>Aureococcus</taxon>
    </lineage>
</organism>
<feature type="compositionally biased region" description="Low complexity" evidence="1">
    <location>
        <begin position="124"/>
        <end position="138"/>
    </location>
</feature>